<sequence>MSSDAMNDHGGGRNVWADEGLTRRLKALACTAPLHDLDIRQANQPWLNGTQYQMAEVALQIIDHVAIAMDYDTGANHEQVLLRAAGFVGWQAPDRPADEHTRVAGWVLDSLINVRDADRGFRRFYGEVDRAGAYALRKWDFKLIEERSDSNGDLYLRASNEALNVLVGALDTDVESAQIAAEVRLRNLIGRGRLADAKAVAEQARIRTIQYAEIIRAQLDATSRNVTTVDWTDEIPDLLNEALDHVDNRLLEEAAIARSVSTERDLSEDPVRRRQAADLVEILDDCVRRHTRLQTRLRGARTLFLDEQDRQQFSGTALRAPVDVYGDLLEPVLRLTLADASLPVRSFYEQSVGPTTEDQFCLATLVPALLAPSAERARFTGEEEEPELVPVVEVRGYTDEQQRVAESLLDLADEARPLSELLEEAAALDPELPELLVLLALRAFSPQLGAALSEGADRVLLAVSAGAPLDSQGFEGDDLLLTSAAFDRAALDADRLERNSGRS</sequence>
<evidence type="ECO:0000313" key="2">
    <source>
        <dbReference type="Proteomes" id="UP000067448"/>
    </source>
</evidence>
<dbReference type="EMBL" id="BCMM01000087">
    <property type="protein sequence ID" value="GAQ68189.1"/>
    <property type="molecule type" value="Genomic_DNA"/>
</dbReference>
<proteinExistence type="predicted"/>
<reference evidence="1 2" key="2">
    <citation type="journal article" date="2016" name="Genome Announc.">
        <title>Draft Genome Sequences of Streptomyces scabiei S58, Streptomyces turgidiscabies T45, and Streptomyces acidiscabies a10, the Pathogens of Potato Common Scab, Isolated in Japan.</title>
        <authorList>
            <person name="Tomihama T."/>
            <person name="Nishi Y."/>
            <person name="Sakai M."/>
            <person name="Ikenaga M."/>
            <person name="Okubo T."/>
            <person name="Ikeda S."/>
        </authorList>
    </citation>
    <scope>NUCLEOTIDE SEQUENCE [LARGE SCALE GENOMIC DNA]</scope>
    <source>
        <strain evidence="1 2">S58</strain>
    </source>
</reference>
<dbReference type="Proteomes" id="UP000067448">
    <property type="component" value="Unassembled WGS sequence"/>
</dbReference>
<gene>
    <name evidence="1" type="ORF">SsS58_08648</name>
</gene>
<protein>
    <submittedName>
        <fullName evidence="1">Uncharacterized protein</fullName>
    </submittedName>
</protein>
<name>A0A100JYT7_STRSC</name>
<reference evidence="2" key="3">
    <citation type="submission" date="2016-02" db="EMBL/GenBank/DDBJ databases">
        <title>Draft genome of pathogenic Streptomyces sp. in Japan.</title>
        <authorList>
            <person name="Tomihama T."/>
            <person name="Ikenaga M."/>
            <person name="Sakai M."/>
            <person name="Okubo T."/>
            <person name="Ikeda S."/>
        </authorList>
    </citation>
    <scope>NUCLEOTIDE SEQUENCE [LARGE SCALE GENOMIC DNA]</scope>
    <source>
        <strain evidence="2">S58</strain>
    </source>
</reference>
<evidence type="ECO:0000313" key="1">
    <source>
        <dbReference type="EMBL" id="GAQ68189.1"/>
    </source>
</evidence>
<accession>A0A100JYT7</accession>
<reference evidence="2" key="1">
    <citation type="submission" date="2015-11" db="EMBL/GenBank/DDBJ databases">
        <authorList>
            <consortium name="Cross-ministerial Strategic Innovation Promotion Program (SIP) consortium"/>
            <person name="Tomihama T."/>
            <person name="Ikenaga M."/>
            <person name="Sakai M."/>
            <person name="Okubo T."/>
            <person name="Ikeda S."/>
        </authorList>
    </citation>
    <scope>NUCLEOTIDE SEQUENCE [LARGE SCALE GENOMIC DNA]</scope>
    <source>
        <strain evidence="2">S58</strain>
    </source>
</reference>
<organism evidence="1 2">
    <name type="scientific">Streptomyces scabiei</name>
    <dbReference type="NCBI Taxonomy" id="1930"/>
    <lineage>
        <taxon>Bacteria</taxon>
        <taxon>Bacillati</taxon>
        <taxon>Actinomycetota</taxon>
        <taxon>Actinomycetes</taxon>
        <taxon>Kitasatosporales</taxon>
        <taxon>Streptomycetaceae</taxon>
        <taxon>Streptomyces</taxon>
    </lineage>
</organism>
<dbReference type="AlphaFoldDB" id="A0A100JYT7"/>
<comment type="caution">
    <text evidence="1">The sequence shown here is derived from an EMBL/GenBank/DDBJ whole genome shotgun (WGS) entry which is preliminary data.</text>
</comment>